<reference evidence="5" key="1">
    <citation type="submission" date="2020-10" db="EMBL/GenBank/DDBJ databases">
        <authorList>
            <person name="Castelo-Branco R."/>
            <person name="Eusebio N."/>
            <person name="Adriana R."/>
            <person name="Vieira A."/>
            <person name="Brugerolle De Fraissinette N."/>
            <person name="Rezende De Castro R."/>
            <person name="Schneider M.P."/>
            <person name="Vasconcelos V."/>
            <person name="Leao P.N."/>
        </authorList>
    </citation>
    <scope>NUCLEOTIDE SEQUENCE</scope>
    <source>
        <strain evidence="5">LEGE 07310</strain>
    </source>
</reference>
<evidence type="ECO:0000256" key="2">
    <source>
        <dbReference type="ARBA" id="ARBA00006171"/>
    </source>
</evidence>
<dbReference type="Pfam" id="PF13419">
    <property type="entry name" value="HAD_2"/>
    <property type="match status" value="1"/>
</dbReference>
<dbReference type="InterPro" id="IPR041492">
    <property type="entry name" value="HAD_2"/>
</dbReference>
<dbReference type="NCBIfam" id="TIGR01509">
    <property type="entry name" value="HAD-SF-IA-v3"/>
    <property type="match status" value="1"/>
</dbReference>
<dbReference type="InterPro" id="IPR023214">
    <property type="entry name" value="HAD_sf"/>
</dbReference>
<dbReference type="PANTHER" id="PTHR46193:SF21">
    <property type="entry name" value="SLL1138 PROTEIN"/>
    <property type="match status" value="1"/>
</dbReference>
<dbReference type="Gene3D" id="1.10.150.240">
    <property type="entry name" value="Putative phosphatase, domain 2"/>
    <property type="match status" value="1"/>
</dbReference>
<accession>A0A8J7A860</accession>
<keyword evidence="4" id="KW-0460">Magnesium</keyword>
<name>A0A8J7A860_9CYAN</name>
<dbReference type="RefSeq" id="WP_193907044.1">
    <property type="nucleotide sequence ID" value="NZ_JADEXG010000022.1"/>
</dbReference>
<dbReference type="Gene3D" id="3.40.50.1000">
    <property type="entry name" value="HAD superfamily/HAD-like"/>
    <property type="match status" value="1"/>
</dbReference>
<comment type="caution">
    <text evidence="5">The sequence shown here is derived from an EMBL/GenBank/DDBJ whole genome shotgun (WGS) entry which is preliminary data.</text>
</comment>
<dbReference type="SUPFAM" id="SSF56784">
    <property type="entry name" value="HAD-like"/>
    <property type="match status" value="1"/>
</dbReference>
<dbReference type="GO" id="GO:0003824">
    <property type="term" value="F:catalytic activity"/>
    <property type="evidence" value="ECO:0007669"/>
    <property type="project" value="UniProtKB-ARBA"/>
</dbReference>
<gene>
    <name evidence="5" type="ORF">IQ241_11155</name>
</gene>
<dbReference type="InterPro" id="IPR006439">
    <property type="entry name" value="HAD-SF_hydro_IA"/>
</dbReference>
<keyword evidence="3" id="KW-0479">Metal-binding</keyword>
<dbReference type="InterPro" id="IPR036412">
    <property type="entry name" value="HAD-like_sf"/>
</dbReference>
<evidence type="ECO:0000256" key="1">
    <source>
        <dbReference type="ARBA" id="ARBA00001946"/>
    </source>
</evidence>
<sequence>MALKAVLFNFNGVIINDEAVHQRLVDQLLLEQNLRPDPKEYAQVCLGRSDRACLRDLLAQRDRVITDADLERLLTQKTAGYQDWLSQVRAVPTYPGLEDLIFRARAAQLKMAVVTGAQRIEVEQVLARTEFAPHFSVIVAGDELPAEASKPAPDGYLQAIERLNQQYPELGLRPDQCVAVEDTFVGIDAAKNAGIPVVGVAHTLPNHMLQRTATWVVDYLSEVELEWVGRRYE</sequence>
<dbReference type="GO" id="GO:0046872">
    <property type="term" value="F:metal ion binding"/>
    <property type="evidence" value="ECO:0007669"/>
    <property type="project" value="UniProtKB-KW"/>
</dbReference>
<protein>
    <submittedName>
        <fullName evidence="5">HAD family phosphatase</fullName>
    </submittedName>
</protein>
<dbReference type="EMBL" id="JADEXG010000022">
    <property type="protein sequence ID" value="MBE9077845.1"/>
    <property type="molecule type" value="Genomic_DNA"/>
</dbReference>
<keyword evidence="6" id="KW-1185">Reference proteome</keyword>
<comment type="cofactor">
    <cofactor evidence="1">
        <name>Mg(2+)</name>
        <dbReference type="ChEBI" id="CHEBI:18420"/>
    </cofactor>
</comment>
<proteinExistence type="inferred from homology"/>
<dbReference type="InterPro" id="IPR051600">
    <property type="entry name" value="Beta-PGM-like"/>
</dbReference>
<evidence type="ECO:0000256" key="3">
    <source>
        <dbReference type="ARBA" id="ARBA00022723"/>
    </source>
</evidence>
<dbReference type="Proteomes" id="UP000636505">
    <property type="component" value="Unassembled WGS sequence"/>
</dbReference>
<organism evidence="5 6">
    <name type="scientific">Vasconcelosia minhoensis LEGE 07310</name>
    <dbReference type="NCBI Taxonomy" id="915328"/>
    <lineage>
        <taxon>Bacteria</taxon>
        <taxon>Bacillati</taxon>
        <taxon>Cyanobacteriota</taxon>
        <taxon>Cyanophyceae</taxon>
        <taxon>Nodosilineales</taxon>
        <taxon>Cymatolegaceae</taxon>
        <taxon>Vasconcelosia</taxon>
        <taxon>Vasconcelosia minhoensis</taxon>
    </lineage>
</organism>
<dbReference type="PANTHER" id="PTHR46193">
    <property type="entry name" value="6-PHOSPHOGLUCONATE PHOSPHATASE"/>
    <property type="match status" value="1"/>
</dbReference>
<dbReference type="CDD" id="cd07505">
    <property type="entry name" value="HAD_BPGM-like"/>
    <property type="match status" value="1"/>
</dbReference>
<evidence type="ECO:0000313" key="5">
    <source>
        <dbReference type="EMBL" id="MBE9077845.1"/>
    </source>
</evidence>
<comment type="similarity">
    <text evidence="2">Belongs to the HAD-like hydrolase superfamily. CbbY/CbbZ/Gph/YieH family.</text>
</comment>
<evidence type="ECO:0000313" key="6">
    <source>
        <dbReference type="Proteomes" id="UP000636505"/>
    </source>
</evidence>
<dbReference type="InterPro" id="IPR023198">
    <property type="entry name" value="PGP-like_dom2"/>
</dbReference>
<dbReference type="AlphaFoldDB" id="A0A8J7A860"/>
<evidence type="ECO:0000256" key="4">
    <source>
        <dbReference type="ARBA" id="ARBA00022842"/>
    </source>
</evidence>